<keyword evidence="1" id="KW-0732">Signal</keyword>
<feature type="signal peptide" evidence="1">
    <location>
        <begin position="1"/>
        <end position="23"/>
    </location>
</feature>
<dbReference type="CDD" id="cd02233">
    <property type="entry name" value="cupin_HNL-like"/>
    <property type="match status" value="1"/>
</dbReference>
<evidence type="ECO:0000313" key="4">
    <source>
        <dbReference type="EMBL" id="SFN30420.1"/>
    </source>
</evidence>
<dbReference type="InterPro" id="IPR027843">
    <property type="entry name" value="DUF4440"/>
</dbReference>
<dbReference type="STRING" id="287099.SAMN05660413_00435"/>
<reference evidence="4 5" key="1">
    <citation type="submission" date="2016-10" db="EMBL/GenBank/DDBJ databases">
        <authorList>
            <person name="de Groot N.N."/>
        </authorList>
    </citation>
    <scope>NUCLEOTIDE SEQUENCE [LARGE SCALE GENOMIC DNA]</scope>
    <source>
        <strain evidence="4 5">DSM 17794</strain>
    </source>
</reference>
<sequence>MRLIKKFCLIAVIGLLSSYSLMAQNEIFPKGEKAPNVYHTGDVWLNHLADADENFDFNVVQATMAAGSKLNWHLHPKGQQLYITDGVGYYQQKGKEVQVVKKGDVIKCDPEVEHWHAATPKTPVTYIAISGNAPTKWTDTITAETYNAIKAPELSNKDTEEDMIEVSKKKWEWMADKDADKLEDLFHEKSQFVHMGGSWGKDREVEVIRSGGIHYKKADIHEVSADIIGNTAIVSSRITLLAVVGGNEVTNPFIATEVYVKEGNEWKLANLSFVKQLSSPNED</sequence>
<dbReference type="InterPro" id="IPR032710">
    <property type="entry name" value="NTF2-like_dom_sf"/>
</dbReference>
<evidence type="ECO:0000259" key="2">
    <source>
        <dbReference type="Pfam" id="PF07883"/>
    </source>
</evidence>
<evidence type="ECO:0000313" key="5">
    <source>
        <dbReference type="Proteomes" id="UP000199153"/>
    </source>
</evidence>
<feature type="domain" description="Cupin type-2" evidence="2">
    <location>
        <begin position="63"/>
        <end position="129"/>
    </location>
</feature>
<dbReference type="InterPro" id="IPR011051">
    <property type="entry name" value="RmlC_Cupin_sf"/>
</dbReference>
<gene>
    <name evidence="4" type="ORF">SAMN05660413_00435</name>
</gene>
<evidence type="ECO:0000256" key="1">
    <source>
        <dbReference type="SAM" id="SignalP"/>
    </source>
</evidence>
<dbReference type="InterPro" id="IPR014710">
    <property type="entry name" value="RmlC-like_jellyroll"/>
</dbReference>
<dbReference type="Proteomes" id="UP000199153">
    <property type="component" value="Unassembled WGS sequence"/>
</dbReference>
<dbReference type="SUPFAM" id="SSF54427">
    <property type="entry name" value="NTF2-like"/>
    <property type="match status" value="1"/>
</dbReference>
<dbReference type="InterPro" id="IPR047263">
    <property type="entry name" value="HNL-like_cupin"/>
</dbReference>
<keyword evidence="5" id="KW-1185">Reference proteome</keyword>
<dbReference type="PANTHER" id="PTHR43698:SF1">
    <property type="entry name" value="BLL4564 PROTEIN"/>
    <property type="match status" value="1"/>
</dbReference>
<proteinExistence type="predicted"/>
<dbReference type="Pfam" id="PF07883">
    <property type="entry name" value="Cupin_2"/>
    <property type="match status" value="1"/>
</dbReference>
<dbReference type="EMBL" id="FOVL01000001">
    <property type="protein sequence ID" value="SFN30420.1"/>
    <property type="molecule type" value="Genomic_DNA"/>
</dbReference>
<dbReference type="OrthoDB" id="9802489at2"/>
<protein>
    <submittedName>
        <fullName evidence="4">Cupin domain protein</fullName>
    </submittedName>
</protein>
<dbReference type="InterPro" id="IPR013096">
    <property type="entry name" value="Cupin_2"/>
</dbReference>
<feature type="domain" description="DUF4440" evidence="3">
    <location>
        <begin position="168"/>
        <end position="268"/>
    </location>
</feature>
<dbReference type="AlphaFoldDB" id="A0A1I4XYW4"/>
<dbReference type="Gene3D" id="3.10.450.50">
    <property type="match status" value="1"/>
</dbReference>
<feature type="chain" id="PRO_5011521688" evidence="1">
    <location>
        <begin position="24"/>
        <end position="283"/>
    </location>
</feature>
<dbReference type="Gene3D" id="2.60.120.10">
    <property type="entry name" value="Jelly Rolls"/>
    <property type="match status" value="1"/>
</dbReference>
<evidence type="ECO:0000259" key="3">
    <source>
        <dbReference type="Pfam" id="PF14534"/>
    </source>
</evidence>
<dbReference type="RefSeq" id="WP_093405257.1">
    <property type="nucleotide sequence ID" value="NZ_FOVL01000001.1"/>
</dbReference>
<dbReference type="SUPFAM" id="SSF51182">
    <property type="entry name" value="RmlC-like cupins"/>
    <property type="match status" value="1"/>
</dbReference>
<name>A0A1I4XYW4_9FLAO</name>
<dbReference type="PANTHER" id="PTHR43698">
    <property type="entry name" value="RIBD C-TERMINAL DOMAIN CONTAINING PROTEIN"/>
    <property type="match status" value="1"/>
</dbReference>
<accession>A0A1I4XYW4</accession>
<dbReference type="Pfam" id="PF14534">
    <property type="entry name" value="DUF4440"/>
    <property type="match status" value="1"/>
</dbReference>
<organism evidence="4 5">
    <name type="scientific">Salegentibacter flavus</name>
    <dbReference type="NCBI Taxonomy" id="287099"/>
    <lineage>
        <taxon>Bacteria</taxon>
        <taxon>Pseudomonadati</taxon>
        <taxon>Bacteroidota</taxon>
        <taxon>Flavobacteriia</taxon>
        <taxon>Flavobacteriales</taxon>
        <taxon>Flavobacteriaceae</taxon>
        <taxon>Salegentibacter</taxon>
    </lineage>
</organism>